<dbReference type="Pfam" id="PF00702">
    <property type="entry name" value="Hydrolase"/>
    <property type="match status" value="1"/>
</dbReference>
<evidence type="ECO:0000313" key="2">
    <source>
        <dbReference type="EMBL" id="CDX60997.1"/>
    </source>
</evidence>
<dbReference type="SFLD" id="SFLDS00003">
    <property type="entry name" value="Haloacid_Dehalogenase"/>
    <property type="match status" value="1"/>
</dbReference>
<sequence>MGLAACCNNGYTAVHEERCLHMPASHLTTIGFDADDTLWQNEQFFRMTERRFIAMLAEHGEASVVSANLLKAAKRNLGLYGFGIKSFTLSMIETAIEVTEGRVPASTIAEILAAGRDMLSHPIEPLPHARETIEKLAGSYRLVLITKGDLMDQERKLAQSGLGELFDAVEIVSDKSAATYARIFSRHGDGPQKSMMVGNSLKSDVVPAIDAGGWGIYVPHELTWAAEHAEAPVAAPRFREIADLSELPALVERIATAD</sequence>
<keyword evidence="1" id="KW-0378">Hydrolase</keyword>
<dbReference type="CDD" id="cd07515">
    <property type="entry name" value="HAD-like"/>
    <property type="match status" value="1"/>
</dbReference>
<dbReference type="Gene3D" id="1.10.150.240">
    <property type="entry name" value="Putative phosphatase, domain 2"/>
    <property type="match status" value="1"/>
</dbReference>
<dbReference type="GO" id="GO:0016787">
    <property type="term" value="F:hydrolase activity"/>
    <property type="evidence" value="ECO:0007669"/>
    <property type="project" value="UniProtKB-KW"/>
</dbReference>
<dbReference type="PANTHER" id="PTHR43316">
    <property type="entry name" value="HYDROLASE, HALOACID DELAHOGENASE-RELATED"/>
    <property type="match status" value="1"/>
</dbReference>
<evidence type="ECO:0000313" key="3">
    <source>
        <dbReference type="Proteomes" id="UP000046122"/>
    </source>
</evidence>
<protein>
    <submittedName>
        <fullName evidence="2">Haloacid dehalogenase</fullName>
    </submittedName>
</protein>
<accession>A0A090GVR2</accession>
<dbReference type="EMBL" id="CCNE01000045">
    <property type="protein sequence ID" value="CDX60997.1"/>
    <property type="molecule type" value="Genomic_DNA"/>
</dbReference>
<reference evidence="2 3" key="1">
    <citation type="submission" date="2014-08" db="EMBL/GenBank/DDBJ databases">
        <authorList>
            <person name="Moulin Lionel"/>
        </authorList>
    </citation>
    <scope>NUCLEOTIDE SEQUENCE [LARGE SCALE GENOMIC DNA]</scope>
</reference>
<dbReference type="Proteomes" id="UP000046122">
    <property type="component" value="Unassembled WGS sequence"/>
</dbReference>
<name>A0A090GVR2_MESPL</name>
<dbReference type="SFLD" id="SFLDG01129">
    <property type="entry name" value="C1.5:_HAD__Beta-PGM__Phosphata"/>
    <property type="match status" value="1"/>
</dbReference>
<dbReference type="AlphaFoldDB" id="A0A090GVR2"/>
<evidence type="ECO:0000256" key="1">
    <source>
        <dbReference type="ARBA" id="ARBA00022801"/>
    </source>
</evidence>
<gene>
    <name evidence="2" type="ORF">MPL3365_50072</name>
</gene>
<dbReference type="PANTHER" id="PTHR43316:SF8">
    <property type="entry name" value="HAD FAMILY HYDROLASE"/>
    <property type="match status" value="1"/>
</dbReference>
<dbReference type="InterPro" id="IPR023198">
    <property type="entry name" value="PGP-like_dom2"/>
</dbReference>
<dbReference type="InterPro" id="IPR051540">
    <property type="entry name" value="S-2-haloacid_dehalogenase"/>
</dbReference>
<dbReference type="Gene3D" id="3.40.50.1000">
    <property type="entry name" value="HAD superfamily/HAD-like"/>
    <property type="match status" value="1"/>
</dbReference>
<dbReference type="InterPro" id="IPR023214">
    <property type="entry name" value="HAD_sf"/>
</dbReference>
<dbReference type="SUPFAM" id="SSF56784">
    <property type="entry name" value="HAD-like"/>
    <property type="match status" value="1"/>
</dbReference>
<dbReference type="InterPro" id="IPR036412">
    <property type="entry name" value="HAD-like_sf"/>
</dbReference>
<proteinExistence type="predicted"/>
<organism evidence="2 3">
    <name type="scientific">Mesorhizobium plurifarium</name>
    <dbReference type="NCBI Taxonomy" id="69974"/>
    <lineage>
        <taxon>Bacteria</taxon>
        <taxon>Pseudomonadati</taxon>
        <taxon>Pseudomonadota</taxon>
        <taxon>Alphaproteobacteria</taxon>
        <taxon>Hyphomicrobiales</taxon>
        <taxon>Phyllobacteriaceae</taxon>
        <taxon>Mesorhizobium</taxon>
    </lineage>
</organism>